<keyword evidence="3" id="KW-1185">Reference proteome</keyword>
<feature type="region of interest" description="Disordered" evidence="1">
    <location>
        <begin position="46"/>
        <end position="91"/>
    </location>
</feature>
<dbReference type="Proteomes" id="UP000297245">
    <property type="component" value="Unassembled WGS sequence"/>
</dbReference>
<evidence type="ECO:0000313" key="2">
    <source>
        <dbReference type="EMBL" id="THU91831.1"/>
    </source>
</evidence>
<feature type="compositionally biased region" description="Polar residues" evidence="1">
    <location>
        <begin position="63"/>
        <end position="91"/>
    </location>
</feature>
<dbReference type="OrthoDB" id="3184970at2759"/>
<protein>
    <submittedName>
        <fullName evidence="2">Uncharacterized protein</fullName>
    </submittedName>
</protein>
<evidence type="ECO:0000313" key="3">
    <source>
        <dbReference type="Proteomes" id="UP000297245"/>
    </source>
</evidence>
<name>A0A4S8LRE7_DENBC</name>
<organism evidence="2 3">
    <name type="scientific">Dendrothele bispora (strain CBS 962.96)</name>
    <dbReference type="NCBI Taxonomy" id="1314807"/>
    <lineage>
        <taxon>Eukaryota</taxon>
        <taxon>Fungi</taxon>
        <taxon>Dikarya</taxon>
        <taxon>Basidiomycota</taxon>
        <taxon>Agaricomycotina</taxon>
        <taxon>Agaricomycetes</taxon>
        <taxon>Agaricomycetidae</taxon>
        <taxon>Agaricales</taxon>
        <taxon>Agaricales incertae sedis</taxon>
        <taxon>Dendrothele</taxon>
    </lineage>
</organism>
<reference evidence="2 3" key="1">
    <citation type="journal article" date="2019" name="Nat. Ecol. Evol.">
        <title>Megaphylogeny resolves global patterns of mushroom evolution.</title>
        <authorList>
            <person name="Varga T."/>
            <person name="Krizsan K."/>
            <person name="Foldi C."/>
            <person name="Dima B."/>
            <person name="Sanchez-Garcia M."/>
            <person name="Sanchez-Ramirez S."/>
            <person name="Szollosi G.J."/>
            <person name="Szarkandi J.G."/>
            <person name="Papp V."/>
            <person name="Albert L."/>
            <person name="Andreopoulos W."/>
            <person name="Angelini C."/>
            <person name="Antonin V."/>
            <person name="Barry K.W."/>
            <person name="Bougher N.L."/>
            <person name="Buchanan P."/>
            <person name="Buyck B."/>
            <person name="Bense V."/>
            <person name="Catcheside P."/>
            <person name="Chovatia M."/>
            <person name="Cooper J."/>
            <person name="Damon W."/>
            <person name="Desjardin D."/>
            <person name="Finy P."/>
            <person name="Geml J."/>
            <person name="Haridas S."/>
            <person name="Hughes K."/>
            <person name="Justo A."/>
            <person name="Karasinski D."/>
            <person name="Kautmanova I."/>
            <person name="Kiss B."/>
            <person name="Kocsube S."/>
            <person name="Kotiranta H."/>
            <person name="LaButti K.M."/>
            <person name="Lechner B.E."/>
            <person name="Liimatainen K."/>
            <person name="Lipzen A."/>
            <person name="Lukacs Z."/>
            <person name="Mihaltcheva S."/>
            <person name="Morgado L.N."/>
            <person name="Niskanen T."/>
            <person name="Noordeloos M.E."/>
            <person name="Ohm R.A."/>
            <person name="Ortiz-Santana B."/>
            <person name="Ovrebo C."/>
            <person name="Racz N."/>
            <person name="Riley R."/>
            <person name="Savchenko A."/>
            <person name="Shiryaev A."/>
            <person name="Soop K."/>
            <person name="Spirin V."/>
            <person name="Szebenyi C."/>
            <person name="Tomsovsky M."/>
            <person name="Tulloss R.E."/>
            <person name="Uehling J."/>
            <person name="Grigoriev I.V."/>
            <person name="Vagvolgyi C."/>
            <person name="Papp T."/>
            <person name="Martin F.M."/>
            <person name="Miettinen O."/>
            <person name="Hibbett D.S."/>
            <person name="Nagy L.G."/>
        </authorList>
    </citation>
    <scope>NUCLEOTIDE SEQUENCE [LARGE SCALE GENOMIC DNA]</scope>
    <source>
        <strain evidence="2 3">CBS 962.96</strain>
    </source>
</reference>
<gene>
    <name evidence="2" type="ORF">K435DRAFT_863062</name>
</gene>
<dbReference type="AlphaFoldDB" id="A0A4S8LRE7"/>
<accession>A0A4S8LRE7</accession>
<sequence length="91" mass="9846">MSTELQSSRTRVSKSLNHSTSNITLQSSDRVLFKIHRRNLEMCSQDAASATATVPPFMPTPASPTGTVEQPLSNSSSSQMHDNTRSPPSSI</sequence>
<dbReference type="EMBL" id="ML179296">
    <property type="protein sequence ID" value="THU91831.1"/>
    <property type="molecule type" value="Genomic_DNA"/>
</dbReference>
<feature type="region of interest" description="Disordered" evidence="1">
    <location>
        <begin position="1"/>
        <end position="23"/>
    </location>
</feature>
<evidence type="ECO:0000256" key="1">
    <source>
        <dbReference type="SAM" id="MobiDB-lite"/>
    </source>
</evidence>
<proteinExistence type="predicted"/>